<keyword evidence="4" id="KW-1003">Cell membrane</keyword>
<evidence type="ECO:0000313" key="10">
    <source>
        <dbReference type="EMBL" id="MFC3110817.1"/>
    </source>
</evidence>
<dbReference type="RefSeq" id="WP_390327576.1">
    <property type="nucleotide sequence ID" value="NZ_JBHRTP010000090.1"/>
</dbReference>
<evidence type="ECO:0000256" key="6">
    <source>
        <dbReference type="ARBA" id="ARBA00022989"/>
    </source>
</evidence>
<sequence length="328" mass="36758">MKQFLTRHLLPQAAQGFVALPDANPSAALTQRSPLRGLSGRRWVIGVPYLWLAFTFLLPFLLVLKISMVEMELGNPFGNMVSYVDGILKLKLKLSNYLFILQDDLYVLTYISSLKYAATTTLCCLAIGYPFAYFMARAKASIRPTLMMLVMLPFWTSFLLRIYAWKGILANNGLLNNFLLSIGVIDAPLHMMNTPLSLMLGMTYAYLPFMVLPLYANLVKMDIRFLEAAADLGATPWQTFWRITVPLSKSGIVAGSMLVFIPCIGEYVIPELLGGPETFMIGHALWDEFFTNNDWPMASAVTVVVILLILVPIGIFNKYQSEQQEGRA</sequence>
<dbReference type="CDD" id="cd06261">
    <property type="entry name" value="TM_PBP2"/>
    <property type="match status" value="1"/>
</dbReference>
<dbReference type="PROSITE" id="PS50928">
    <property type="entry name" value="ABC_TM1"/>
    <property type="match status" value="1"/>
</dbReference>
<evidence type="ECO:0000313" key="11">
    <source>
        <dbReference type="Proteomes" id="UP001595530"/>
    </source>
</evidence>
<keyword evidence="7 8" id="KW-0472">Membrane</keyword>
<name>A0ABV7FAQ1_9BURK</name>
<reference evidence="11" key="1">
    <citation type="journal article" date="2019" name="Int. J. Syst. Evol. Microbiol.">
        <title>The Global Catalogue of Microorganisms (GCM) 10K type strain sequencing project: providing services to taxonomists for standard genome sequencing and annotation.</title>
        <authorList>
            <consortium name="The Broad Institute Genomics Platform"/>
            <consortium name="The Broad Institute Genome Sequencing Center for Infectious Disease"/>
            <person name="Wu L."/>
            <person name="Ma J."/>
        </authorList>
    </citation>
    <scope>NUCLEOTIDE SEQUENCE [LARGE SCALE GENOMIC DNA]</scope>
    <source>
        <strain evidence="11">KCTC 42986</strain>
    </source>
</reference>
<keyword evidence="3 8" id="KW-0813">Transport</keyword>
<keyword evidence="5 8" id="KW-0812">Transmembrane</keyword>
<dbReference type="PANTHER" id="PTHR42929">
    <property type="entry name" value="INNER MEMBRANE ABC TRANSPORTER PERMEASE PROTEIN YDCU-RELATED-RELATED"/>
    <property type="match status" value="1"/>
</dbReference>
<evidence type="ECO:0000256" key="7">
    <source>
        <dbReference type="ARBA" id="ARBA00023136"/>
    </source>
</evidence>
<feature type="transmembrane region" description="Helical" evidence="8">
    <location>
        <begin position="295"/>
        <end position="317"/>
    </location>
</feature>
<gene>
    <name evidence="10" type="ORF">ACFOFO_23165</name>
</gene>
<evidence type="ECO:0000256" key="2">
    <source>
        <dbReference type="ARBA" id="ARBA00007069"/>
    </source>
</evidence>
<feature type="transmembrane region" description="Helical" evidence="8">
    <location>
        <begin position="116"/>
        <end position="134"/>
    </location>
</feature>
<comment type="similarity">
    <text evidence="2">Belongs to the binding-protein-dependent transport system permease family. CysTW subfamily.</text>
</comment>
<evidence type="ECO:0000256" key="3">
    <source>
        <dbReference type="ARBA" id="ARBA00022448"/>
    </source>
</evidence>
<keyword evidence="11" id="KW-1185">Reference proteome</keyword>
<evidence type="ECO:0000256" key="1">
    <source>
        <dbReference type="ARBA" id="ARBA00004651"/>
    </source>
</evidence>
<comment type="caution">
    <text evidence="10">The sequence shown here is derived from an EMBL/GenBank/DDBJ whole genome shotgun (WGS) entry which is preliminary data.</text>
</comment>
<keyword evidence="6 8" id="KW-1133">Transmembrane helix</keyword>
<feature type="transmembrane region" description="Helical" evidence="8">
    <location>
        <begin position="196"/>
        <end position="216"/>
    </location>
</feature>
<organism evidence="10 11">
    <name type="scientific">Undibacterium arcticum</name>
    <dbReference type="NCBI Taxonomy" id="1762892"/>
    <lineage>
        <taxon>Bacteria</taxon>
        <taxon>Pseudomonadati</taxon>
        <taxon>Pseudomonadota</taxon>
        <taxon>Betaproteobacteria</taxon>
        <taxon>Burkholderiales</taxon>
        <taxon>Oxalobacteraceae</taxon>
        <taxon>Undibacterium</taxon>
    </lineage>
</organism>
<feature type="domain" description="ABC transmembrane type-1" evidence="9">
    <location>
        <begin position="110"/>
        <end position="316"/>
    </location>
</feature>
<evidence type="ECO:0000256" key="4">
    <source>
        <dbReference type="ARBA" id="ARBA00022475"/>
    </source>
</evidence>
<evidence type="ECO:0000259" key="9">
    <source>
        <dbReference type="PROSITE" id="PS50928"/>
    </source>
</evidence>
<dbReference type="PANTHER" id="PTHR42929:SF3">
    <property type="entry name" value="PUTRESCINE TRANSPORT SYSTEM PERMEASE PROTEIN POTH"/>
    <property type="match status" value="1"/>
</dbReference>
<dbReference type="Gene3D" id="1.10.3720.10">
    <property type="entry name" value="MetI-like"/>
    <property type="match status" value="1"/>
</dbReference>
<feature type="transmembrane region" description="Helical" evidence="8">
    <location>
        <begin position="251"/>
        <end position="269"/>
    </location>
</feature>
<feature type="transmembrane region" description="Helical" evidence="8">
    <location>
        <begin position="146"/>
        <end position="165"/>
    </location>
</feature>
<proteinExistence type="inferred from homology"/>
<dbReference type="SUPFAM" id="SSF161098">
    <property type="entry name" value="MetI-like"/>
    <property type="match status" value="1"/>
</dbReference>
<accession>A0ABV7FAQ1</accession>
<protein>
    <submittedName>
        <fullName evidence="10">ABC transporter permease subunit</fullName>
    </submittedName>
</protein>
<dbReference type="InterPro" id="IPR035906">
    <property type="entry name" value="MetI-like_sf"/>
</dbReference>
<feature type="transmembrane region" description="Helical" evidence="8">
    <location>
        <begin position="43"/>
        <end position="64"/>
    </location>
</feature>
<dbReference type="Proteomes" id="UP001595530">
    <property type="component" value="Unassembled WGS sequence"/>
</dbReference>
<evidence type="ECO:0000256" key="8">
    <source>
        <dbReference type="RuleBase" id="RU363032"/>
    </source>
</evidence>
<evidence type="ECO:0000256" key="5">
    <source>
        <dbReference type="ARBA" id="ARBA00022692"/>
    </source>
</evidence>
<dbReference type="InterPro" id="IPR000515">
    <property type="entry name" value="MetI-like"/>
</dbReference>
<dbReference type="Pfam" id="PF00528">
    <property type="entry name" value="BPD_transp_1"/>
    <property type="match status" value="1"/>
</dbReference>
<dbReference type="EMBL" id="JBHRTP010000090">
    <property type="protein sequence ID" value="MFC3110817.1"/>
    <property type="molecule type" value="Genomic_DNA"/>
</dbReference>
<comment type="subcellular location">
    <subcellularLocation>
        <location evidence="1 8">Cell membrane</location>
        <topology evidence="1 8">Multi-pass membrane protein</topology>
    </subcellularLocation>
</comment>